<proteinExistence type="predicted"/>
<reference evidence="6" key="1">
    <citation type="submission" date="2016-10" db="EMBL/GenBank/DDBJ databases">
        <authorList>
            <person name="Varghese N."/>
            <person name="Submissions S."/>
        </authorList>
    </citation>
    <scope>NUCLEOTIDE SEQUENCE [LARGE SCALE GENOMIC DNA]</scope>
    <source>
        <strain evidence="6">CGMCC 1.10218</strain>
    </source>
</reference>
<dbReference type="AlphaFoldDB" id="A0A1H6XU50"/>
<evidence type="ECO:0000256" key="3">
    <source>
        <dbReference type="SAM" id="MobiDB-lite"/>
    </source>
</evidence>
<accession>A0A1H6XU50</accession>
<dbReference type="Gene3D" id="1.25.40.10">
    <property type="entry name" value="Tetratricopeptide repeat domain"/>
    <property type="match status" value="4"/>
</dbReference>
<dbReference type="SMART" id="SM00028">
    <property type="entry name" value="TPR"/>
    <property type="match status" value="6"/>
</dbReference>
<keyword evidence="1" id="KW-0677">Repeat</keyword>
<evidence type="ECO:0000256" key="1">
    <source>
        <dbReference type="ARBA" id="ARBA00022737"/>
    </source>
</evidence>
<dbReference type="Pfam" id="PF13432">
    <property type="entry name" value="TPR_16"/>
    <property type="match status" value="3"/>
</dbReference>
<dbReference type="InterPro" id="IPR019734">
    <property type="entry name" value="TPR_rpt"/>
</dbReference>
<evidence type="ECO:0000313" key="6">
    <source>
        <dbReference type="Proteomes" id="UP000199223"/>
    </source>
</evidence>
<sequence>MHLVTDAARPAAARFFLTAALLCSAGVQAQTLIDTSAAIGVQNTLLEQQPVPGRLPAVALPSPASPAASATPPAPVPAPSAEAPAAARPVTPLTAEQQAALVEAQASYAAGNYPLARAQYEALIVRNFAHPDPHFGLGLTLYALGDLRGAAFEFGQFVVFAPGRFEGPYNLGVIATREERFAEALRLYQTAAQLAGPSAPPTVRAQVLRALAAEQTRIKDYLGLSETYSALVALNPQSSGDLYRRAQSLYLAERYDEALPATYAALQAQPASLSAALLLADVYMAQGLPDRATRELGAAVARVNSGSERSALLLRKAELLTQTDPRSALQAASDARREDTRNAGAFAREGELLAGLGERAAAIAAYRRAAHLDDKNPRHQAALAGLYLAGNEYARARNAVALTLKLKPDAAITARMQYVQGVVAYRQGRSAEALALLRASAQVAPSGEALLWLGLSQYALGDYAAAATTLGESVRLSPTPLARQNLASALLATARYAEAEALARGLVTDGVKNADGWYLLGLAQRAQQRANEARQSFKKAAALGDRRAQDALK</sequence>
<gene>
    <name evidence="5" type="ORF">SAMN04488058_105210</name>
</gene>
<feature type="chain" id="PRO_5011553484" evidence="4">
    <location>
        <begin position="30"/>
        <end position="553"/>
    </location>
</feature>
<name>A0A1H6XU50_9DEIO</name>
<dbReference type="Proteomes" id="UP000199223">
    <property type="component" value="Unassembled WGS sequence"/>
</dbReference>
<dbReference type="EMBL" id="FNZA01000005">
    <property type="protein sequence ID" value="SEJ28422.1"/>
    <property type="molecule type" value="Genomic_DNA"/>
</dbReference>
<evidence type="ECO:0000256" key="4">
    <source>
        <dbReference type="SAM" id="SignalP"/>
    </source>
</evidence>
<evidence type="ECO:0000313" key="5">
    <source>
        <dbReference type="EMBL" id="SEJ28422.1"/>
    </source>
</evidence>
<dbReference type="InterPro" id="IPR051012">
    <property type="entry name" value="CellSynth/LPSAsmb/PSIAsmb"/>
</dbReference>
<dbReference type="PANTHER" id="PTHR45586:SF1">
    <property type="entry name" value="LIPOPOLYSACCHARIDE ASSEMBLY PROTEIN B"/>
    <property type="match status" value="1"/>
</dbReference>
<feature type="region of interest" description="Disordered" evidence="3">
    <location>
        <begin position="56"/>
        <end position="89"/>
    </location>
</feature>
<keyword evidence="4" id="KW-0732">Signal</keyword>
<dbReference type="STRING" id="856736.SAMN04488058_105210"/>
<keyword evidence="2" id="KW-0802">TPR repeat</keyword>
<organism evidence="5 6">
    <name type="scientific">Deinococcus reticulitermitis</name>
    <dbReference type="NCBI Taxonomy" id="856736"/>
    <lineage>
        <taxon>Bacteria</taxon>
        <taxon>Thermotogati</taxon>
        <taxon>Deinococcota</taxon>
        <taxon>Deinococci</taxon>
        <taxon>Deinococcales</taxon>
        <taxon>Deinococcaceae</taxon>
        <taxon>Deinococcus</taxon>
    </lineage>
</organism>
<evidence type="ECO:0000256" key="2">
    <source>
        <dbReference type="ARBA" id="ARBA00022803"/>
    </source>
</evidence>
<dbReference type="RefSeq" id="WP_092264181.1">
    <property type="nucleotide sequence ID" value="NZ_FNZA01000005.1"/>
</dbReference>
<dbReference type="OrthoDB" id="58383at2"/>
<dbReference type="Pfam" id="PF14559">
    <property type="entry name" value="TPR_19"/>
    <property type="match status" value="1"/>
</dbReference>
<keyword evidence="6" id="KW-1185">Reference proteome</keyword>
<dbReference type="InterPro" id="IPR011990">
    <property type="entry name" value="TPR-like_helical_dom_sf"/>
</dbReference>
<dbReference type="SUPFAM" id="SSF48452">
    <property type="entry name" value="TPR-like"/>
    <property type="match status" value="3"/>
</dbReference>
<feature type="signal peptide" evidence="4">
    <location>
        <begin position="1"/>
        <end position="29"/>
    </location>
</feature>
<dbReference type="PANTHER" id="PTHR45586">
    <property type="entry name" value="TPR REPEAT-CONTAINING PROTEIN PA4667"/>
    <property type="match status" value="1"/>
</dbReference>
<feature type="compositionally biased region" description="Low complexity" evidence="3">
    <location>
        <begin position="79"/>
        <end position="89"/>
    </location>
</feature>
<feature type="compositionally biased region" description="Low complexity" evidence="3">
    <location>
        <begin position="56"/>
        <end position="71"/>
    </location>
</feature>
<protein>
    <submittedName>
        <fullName evidence="5">Tetratricopeptide repeat-containing protein</fullName>
    </submittedName>
</protein>